<dbReference type="AlphaFoldDB" id="A0A840BN60"/>
<feature type="binding site" evidence="5 7">
    <location>
        <position position="164"/>
    </location>
    <ligand>
        <name>Mn(2+)</name>
        <dbReference type="ChEBI" id="CHEBI:29035"/>
        <label>1</label>
    </ligand>
</feature>
<dbReference type="HAMAP" id="MF_00737">
    <property type="entry name" value="Formimidoylglutam"/>
    <property type="match status" value="1"/>
</dbReference>
<feature type="binding site" evidence="5 7">
    <location>
        <position position="251"/>
    </location>
    <ligand>
        <name>Mn(2+)</name>
        <dbReference type="ChEBI" id="CHEBI:29035"/>
        <label>1</label>
    </ligand>
</feature>
<feature type="binding site" evidence="5 7">
    <location>
        <position position="160"/>
    </location>
    <ligand>
        <name>Mn(2+)</name>
        <dbReference type="ChEBI" id="CHEBI:29035"/>
        <label>1</label>
    </ligand>
</feature>
<evidence type="ECO:0000256" key="4">
    <source>
        <dbReference type="ARBA" id="ARBA00023211"/>
    </source>
</evidence>
<organism evidence="9 10">
    <name type="scientific">Niveibacterium umoris</name>
    <dbReference type="NCBI Taxonomy" id="1193620"/>
    <lineage>
        <taxon>Bacteria</taxon>
        <taxon>Pseudomonadati</taxon>
        <taxon>Pseudomonadota</taxon>
        <taxon>Betaproteobacteria</taxon>
        <taxon>Rhodocyclales</taxon>
        <taxon>Rhodocyclaceae</taxon>
        <taxon>Niveibacterium</taxon>
    </lineage>
</organism>
<feature type="binding site" evidence="5">
    <location>
        <position position="251"/>
    </location>
    <ligand>
        <name>Mn(2+)</name>
        <dbReference type="ChEBI" id="CHEBI:29035"/>
        <label>2</label>
    </ligand>
</feature>
<dbReference type="NCBIfam" id="TIGR01227">
    <property type="entry name" value="hutG"/>
    <property type="match status" value="1"/>
</dbReference>
<evidence type="ECO:0000256" key="7">
    <source>
        <dbReference type="PIRSR" id="PIRSR036979-1"/>
    </source>
</evidence>
<accession>A0A840BN60</accession>
<dbReference type="RefSeq" id="WP_183634749.1">
    <property type="nucleotide sequence ID" value="NZ_BAABLE010000011.1"/>
</dbReference>
<dbReference type="SUPFAM" id="SSF52768">
    <property type="entry name" value="Arginase/deacetylase"/>
    <property type="match status" value="1"/>
</dbReference>
<comment type="caution">
    <text evidence="9">The sequence shown here is derived from an EMBL/GenBank/DDBJ whole genome shotgun (WGS) entry which is preliminary data.</text>
</comment>
<dbReference type="EC" id="3.5.3.8" evidence="5 6"/>
<dbReference type="InterPro" id="IPR006035">
    <property type="entry name" value="Ureohydrolase"/>
</dbReference>
<dbReference type="GO" id="GO:0033389">
    <property type="term" value="P:putrescine biosynthetic process from arginine, via agmatine"/>
    <property type="evidence" value="ECO:0007669"/>
    <property type="project" value="TreeGrafter"/>
</dbReference>
<dbReference type="GO" id="GO:0008783">
    <property type="term" value="F:agmatinase activity"/>
    <property type="evidence" value="ECO:0007669"/>
    <property type="project" value="TreeGrafter"/>
</dbReference>
<feature type="binding site" evidence="7">
    <location>
        <position position="162"/>
    </location>
    <ligand>
        <name>Mn(2+)</name>
        <dbReference type="ChEBI" id="CHEBI:29035"/>
        <label>1</label>
    </ligand>
</feature>
<dbReference type="GO" id="GO:0030145">
    <property type="term" value="F:manganese ion binding"/>
    <property type="evidence" value="ECO:0007669"/>
    <property type="project" value="UniProtKB-UniRule"/>
</dbReference>
<feature type="binding site" evidence="7">
    <location>
        <position position="253"/>
    </location>
    <ligand>
        <name>Mn(2+)</name>
        <dbReference type="ChEBI" id="CHEBI:29035"/>
        <label>1</label>
    </ligand>
</feature>
<dbReference type="GO" id="GO:0050415">
    <property type="term" value="F:formimidoylglutamase activity"/>
    <property type="evidence" value="ECO:0007669"/>
    <property type="project" value="UniProtKB-UniRule"/>
</dbReference>
<dbReference type="PRINTS" id="PR00116">
    <property type="entry name" value="ARGINASE"/>
</dbReference>
<evidence type="ECO:0000313" key="10">
    <source>
        <dbReference type="Proteomes" id="UP000561045"/>
    </source>
</evidence>
<dbReference type="PANTHER" id="PTHR11358:SF35">
    <property type="entry name" value="FORMIMIDOYLGLUTAMASE"/>
    <property type="match status" value="1"/>
</dbReference>
<dbReference type="InterPro" id="IPR005923">
    <property type="entry name" value="HutG"/>
</dbReference>
<dbReference type="Proteomes" id="UP000561045">
    <property type="component" value="Unassembled WGS sequence"/>
</dbReference>
<feature type="binding site" evidence="5">
    <location>
        <position position="160"/>
    </location>
    <ligand>
        <name>Mn(2+)</name>
        <dbReference type="ChEBI" id="CHEBI:29035"/>
        <label>2</label>
    </ligand>
</feature>
<dbReference type="Pfam" id="PF00491">
    <property type="entry name" value="Arginase"/>
    <property type="match status" value="1"/>
</dbReference>
<dbReference type="GO" id="GO:0019556">
    <property type="term" value="P:L-histidine catabolic process to glutamate and formamide"/>
    <property type="evidence" value="ECO:0007669"/>
    <property type="project" value="UniProtKB-UniRule"/>
</dbReference>
<comment type="cofactor">
    <cofactor evidence="5 7">
        <name>Mn(2+)</name>
        <dbReference type="ChEBI" id="CHEBI:29035"/>
    </cofactor>
    <text evidence="5 7">Binds 2 manganese ions per subunit.</text>
</comment>
<keyword evidence="10" id="KW-1185">Reference proteome</keyword>
<reference evidence="9 10" key="1">
    <citation type="submission" date="2020-08" db="EMBL/GenBank/DDBJ databases">
        <title>Genomic Encyclopedia of Type Strains, Phase IV (KMG-IV): sequencing the most valuable type-strain genomes for metagenomic binning, comparative biology and taxonomic classification.</title>
        <authorList>
            <person name="Goeker M."/>
        </authorList>
    </citation>
    <scope>NUCLEOTIDE SEQUENCE [LARGE SCALE GENOMIC DNA]</scope>
    <source>
        <strain evidence="9 10">DSM 106739</strain>
    </source>
</reference>
<dbReference type="PIRSF" id="PIRSF036979">
    <property type="entry name" value="Arginase"/>
    <property type="match status" value="1"/>
</dbReference>
<evidence type="ECO:0000256" key="6">
    <source>
        <dbReference type="NCBIfam" id="TIGR01227"/>
    </source>
</evidence>
<evidence type="ECO:0000256" key="8">
    <source>
        <dbReference type="PROSITE-ProRule" id="PRU00742"/>
    </source>
</evidence>
<keyword evidence="4 5" id="KW-0464">Manganese</keyword>
<dbReference type="CDD" id="cd09988">
    <property type="entry name" value="Formimidoylglutamase"/>
    <property type="match status" value="1"/>
</dbReference>
<sequence>MSTEGVRHTGFDTAIWQGREDSHEAHFSQRWHEAVQPLGDATQCHGVALLGFACDAGVRRNLGRPGAAAGPTALRRALANVALAEASVLYDAGDVHCDGDALEAAQAHYAGEIAKLIERGHLPIGLGGGHEIAFGSFMGLATALKKRSSETPRIGILNFDAHFDLRAADRASSGTPFRQIAETCAAQTWPFHYTVFGISRFANTAALFERAKQLGVRWMLDEELGAAKLHAALAALHAFLAQVDHLYLTICLDVLPPGLAPGVSAPSAHGVAMEVIEPLIDAALASGKLRLADIAEMNPAQDIDTHTARVAARLVARIAAGAHP</sequence>
<dbReference type="EMBL" id="JACIET010000001">
    <property type="protein sequence ID" value="MBB4012988.1"/>
    <property type="molecule type" value="Genomic_DNA"/>
</dbReference>
<keyword evidence="2 5" id="KW-0378">Hydrolase</keyword>
<comment type="pathway">
    <text evidence="5">Amino-acid degradation; L-histidine degradation into L-glutamate; L-glutamate from N-formimidoyl-L-glutamate (hydrolase route): step 1/1.</text>
</comment>
<keyword evidence="3 5" id="KW-0369">Histidine metabolism</keyword>
<evidence type="ECO:0000313" key="9">
    <source>
        <dbReference type="EMBL" id="MBB4012988.1"/>
    </source>
</evidence>
<proteinExistence type="inferred from homology"/>
<evidence type="ECO:0000256" key="1">
    <source>
        <dbReference type="ARBA" id="ARBA00022723"/>
    </source>
</evidence>
<protein>
    <recommendedName>
        <fullName evidence="5 6">Formimidoylglutamase</fullName>
        <ecNumber evidence="5 6">3.5.3.8</ecNumber>
    </recommendedName>
    <alternativeName>
        <fullName evidence="5">Formiminoglutamase</fullName>
    </alternativeName>
    <alternativeName>
        <fullName evidence="5">Formiminoglutamate hydrolase</fullName>
    </alternativeName>
</protein>
<evidence type="ECO:0000256" key="3">
    <source>
        <dbReference type="ARBA" id="ARBA00022808"/>
    </source>
</evidence>
<dbReference type="UniPathway" id="UPA00379">
    <property type="reaction ID" value="UER00552"/>
</dbReference>
<dbReference type="PANTHER" id="PTHR11358">
    <property type="entry name" value="ARGINASE/AGMATINASE"/>
    <property type="match status" value="1"/>
</dbReference>
<gene>
    <name evidence="5" type="primary">hutG</name>
    <name evidence="9" type="ORF">GGR36_002296</name>
</gene>
<feature type="binding site" evidence="5 7">
    <location>
        <position position="130"/>
    </location>
    <ligand>
        <name>Mn(2+)</name>
        <dbReference type="ChEBI" id="CHEBI:29035"/>
        <label>1</label>
    </ligand>
</feature>
<comment type="function">
    <text evidence="5">Catalyzes the conversion of N-formimidoyl-L-glutamate to L-glutamate and formamide.</text>
</comment>
<dbReference type="PROSITE" id="PS51409">
    <property type="entry name" value="ARGINASE_2"/>
    <property type="match status" value="1"/>
</dbReference>
<dbReference type="GO" id="GO:0019557">
    <property type="term" value="P:L-histidine catabolic process to glutamate and formate"/>
    <property type="evidence" value="ECO:0007669"/>
    <property type="project" value="UniProtKB-UniPathway"/>
</dbReference>
<keyword evidence="1 5" id="KW-0479">Metal-binding</keyword>
<feature type="binding site" evidence="5">
    <location>
        <position position="253"/>
    </location>
    <ligand>
        <name>Mn(2+)</name>
        <dbReference type="ChEBI" id="CHEBI:29035"/>
        <label>2</label>
    </ligand>
</feature>
<dbReference type="Gene3D" id="3.40.800.10">
    <property type="entry name" value="Ureohydrolase domain"/>
    <property type="match status" value="1"/>
</dbReference>
<dbReference type="InterPro" id="IPR023696">
    <property type="entry name" value="Ureohydrolase_dom_sf"/>
</dbReference>
<feature type="binding site" evidence="5">
    <location>
        <position position="162"/>
    </location>
    <ligand>
        <name>Mn(2+)</name>
        <dbReference type="ChEBI" id="CHEBI:29035"/>
        <label>2</label>
    </ligand>
</feature>
<name>A0A840BN60_9RHOO</name>
<comment type="catalytic activity">
    <reaction evidence="5">
        <text>N-formimidoyl-L-glutamate + H2O = formamide + L-glutamate</text>
        <dbReference type="Rhea" id="RHEA:22492"/>
        <dbReference type="ChEBI" id="CHEBI:15377"/>
        <dbReference type="ChEBI" id="CHEBI:16397"/>
        <dbReference type="ChEBI" id="CHEBI:29985"/>
        <dbReference type="ChEBI" id="CHEBI:58928"/>
        <dbReference type="EC" id="3.5.3.8"/>
    </reaction>
</comment>
<comment type="similarity">
    <text evidence="5 8">Belongs to the arginase family.</text>
</comment>
<evidence type="ECO:0000256" key="2">
    <source>
        <dbReference type="ARBA" id="ARBA00022801"/>
    </source>
</evidence>
<evidence type="ECO:0000256" key="5">
    <source>
        <dbReference type="HAMAP-Rule" id="MF_00737"/>
    </source>
</evidence>